<dbReference type="AlphaFoldDB" id="A0A0A9BDX3"/>
<accession>A0A0A9BDX3</accession>
<dbReference type="EMBL" id="GBRH01240393">
    <property type="protein sequence ID" value="JAD57502.1"/>
    <property type="molecule type" value="Transcribed_RNA"/>
</dbReference>
<name>A0A0A9BDX3_ARUDO</name>
<proteinExistence type="predicted"/>
<evidence type="ECO:0000313" key="1">
    <source>
        <dbReference type="EMBL" id="JAD57502.1"/>
    </source>
</evidence>
<reference evidence="1" key="1">
    <citation type="submission" date="2014-09" db="EMBL/GenBank/DDBJ databases">
        <authorList>
            <person name="Magalhaes I.L.F."/>
            <person name="Oliveira U."/>
            <person name="Santos F.R."/>
            <person name="Vidigal T.H.D.A."/>
            <person name="Brescovit A.D."/>
            <person name="Santos A.J."/>
        </authorList>
    </citation>
    <scope>NUCLEOTIDE SEQUENCE</scope>
    <source>
        <tissue evidence="1">Shoot tissue taken approximately 20 cm above the soil surface</tissue>
    </source>
</reference>
<sequence>MATEDSQLTCFVSGNAAKKVLKDFPMSTMSDEEATS</sequence>
<reference evidence="1" key="2">
    <citation type="journal article" date="2015" name="Data Brief">
        <title>Shoot transcriptome of the giant reed, Arundo donax.</title>
        <authorList>
            <person name="Barrero R.A."/>
            <person name="Guerrero F.D."/>
            <person name="Moolhuijzen P."/>
            <person name="Goolsby J.A."/>
            <person name="Tidwell J."/>
            <person name="Bellgard S.E."/>
            <person name="Bellgard M.I."/>
        </authorList>
    </citation>
    <scope>NUCLEOTIDE SEQUENCE</scope>
    <source>
        <tissue evidence="1">Shoot tissue taken approximately 20 cm above the soil surface</tissue>
    </source>
</reference>
<protein>
    <submittedName>
        <fullName evidence="1">Uncharacterized protein</fullName>
    </submittedName>
</protein>
<organism evidence="1">
    <name type="scientific">Arundo donax</name>
    <name type="common">Giant reed</name>
    <name type="synonym">Donax arundinaceus</name>
    <dbReference type="NCBI Taxonomy" id="35708"/>
    <lineage>
        <taxon>Eukaryota</taxon>
        <taxon>Viridiplantae</taxon>
        <taxon>Streptophyta</taxon>
        <taxon>Embryophyta</taxon>
        <taxon>Tracheophyta</taxon>
        <taxon>Spermatophyta</taxon>
        <taxon>Magnoliopsida</taxon>
        <taxon>Liliopsida</taxon>
        <taxon>Poales</taxon>
        <taxon>Poaceae</taxon>
        <taxon>PACMAD clade</taxon>
        <taxon>Arundinoideae</taxon>
        <taxon>Arundineae</taxon>
        <taxon>Arundo</taxon>
    </lineage>
</organism>